<dbReference type="InterPro" id="IPR001810">
    <property type="entry name" value="F-box_dom"/>
</dbReference>
<dbReference type="PROSITE" id="PS50176">
    <property type="entry name" value="ARM_REPEAT"/>
    <property type="match status" value="6"/>
</dbReference>
<dbReference type="PANTHER" id="PTHR46976:SF1">
    <property type="entry name" value="PROTEIN ARABIDILLO 1"/>
    <property type="match status" value="1"/>
</dbReference>
<evidence type="ECO:0000256" key="3">
    <source>
        <dbReference type="SAM" id="MobiDB-lite"/>
    </source>
</evidence>
<dbReference type="SUPFAM" id="SSF52047">
    <property type="entry name" value="RNI-like"/>
    <property type="match status" value="1"/>
</dbReference>
<feature type="repeat" description="ARM" evidence="2">
    <location>
        <begin position="426"/>
        <end position="468"/>
    </location>
</feature>
<dbReference type="SMART" id="SM00256">
    <property type="entry name" value="FBOX"/>
    <property type="match status" value="1"/>
</dbReference>
<dbReference type="SMART" id="SM00367">
    <property type="entry name" value="LRR_CC"/>
    <property type="match status" value="3"/>
</dbReference>
<dbReference type="InterPro" id="IPR032675">
    <property type="entry name" value="LRR_dom_sf"/>
</dbReference>
<dbReference type="InterPro" id="IPR006553">
    <property type="entry name" value="Leu-rich_rpt_Cys-con_subtyp"/>
</dbReference>
<dbReference type="OMA" id="DIISEWS"/>
<dbReference type="InterPro" id="IPR036047">
    <property type="entry name" value="F-box-like_dom_sf"/>
</dbReference>
<name>A0A251VD21_HELAN</name>
<feature type="region of interest" description="Disordered" evidence="3">
    <location>
        <begin position="1"/>
        <end position="22"/>
    </location>
</feature>
<dbReference type="InterPro" id="IPR000225">
    <property type="entry name" value="Armadillo"/>
</dbReference>
<keyword evidence="1" id="KW-0677">Repeat</keyword>
<evidence type="ECO:0000256" key="2">
    <source>
        <dbReference type="PROSITE-ProRule" id="PRU00259"/>
    </source>
</evidence>
<dbReference type="InterPro" id="IPR011989">
    <property type="entry name" value="ARM-like"/>
</dbReference>
<dbReference type="InParanoid" id="A0A251VD21"/>
<feature type="repeat" description="ARM" evidence="2">
    <location>
        <begin position="685"/>
        <end position="727"/>
    </location>
</feature>
<dbReference type="PANTHER" id="PTHR46976">
    <property type="entry name" value="PROTEIN ARABIDILLO 1"/>
    <property type="match status" value="1"/>
</dbReference>
<protein>
    <submittedName>
        <fullName evidence="5">Putative F-box domain, Armadillo-type fold, Leucine-rich repeat domain, L domain-like protein</fullName>
    </submittedName>
</protein>
<dbReference type="SUPFAM" id="SSF48371">
    <property type="entry name" value="ARM repeat"/>
    <property type="match status" value="2"/>
</dbReference>
<proteinExistence type="predicted"/>
<feature type="repeat" description="ARM" evidence="2">
    <location>
        <begin position="467"/>
        <end position="509"/>
    </location>
</feature>
<dbReference type="EMBL" id="CM007892">
    <property type="protein sequence ID" value="OTG33046.1"/>
    <property type="molecule type" value="Genomic_DNA"/>
</dbReference>
<evidence type="ECO:0000313" key="6">
    <source>
        <dbReference type="Proteomes" id="UP000215914"/>
    </source>
</evidence>
<feature type="domain" description="F-box" evidence="4">
    <location>
        <begin position="37"/>
        <end position="83"/>
    </location>
</feature>
<gene>
    <name evidence="5" type="ORF">HannXRQ_Chr03g0093221</name>
</gene>
<evidence type="ECO:0000256" key="1">
    <source>
        <dbReference type="ARBA" id="ARBA00022737"/>
    </source>
</evidence>
<evidence type="ECO:0000313" key="5">
    <source>
        <dbReference type="EMBL" id="OTG33046.1"/>
    </source>
</evidence>
<feature type="repeat" description="ARM" evidence="2">
    <location>
        <begin position="641"/>
        <end position="686"/>
    </location>
</feature>
<keyword evidence="6" id="KW-1185">Reference proteome</keyword>
<dbReference type="Proteomes" id="UP000215914">
    <property type="component" value="Chromosome 3"/>
</dbReference>
<dbReference type="GO" id="GO:0005634">
    <property type="term" value="C:nucleus"/>
    <property type="evidence" value="ECO:0000318"/>
    <property type="project" value="GO_Central"/>
</dbReference>
<dbReference type="InterPro" id="IPR016024">
    <property type="entry name" value="ARM-type_fold"/>
</dbReference>
<feature type="repeat" description="ARM" evidence="2">
    <location>
        <begin position="600"/>
        <end position="642"/>
    </location>
</feature>
<feature type="compositionally biased region" description="Basic and acidic residues" evidence="3">
    <location>
        <begin position="7"/>
        <end position="17"/>
    </location>
</feature>
<sequence>MTRSVRQKCEKETRESDLSDEPEMENLECLKLDDDGIVDWTRLPDDAVIDVFTRLSYRDRANMSSACKSWRSVGSSSCLWRSLDLRAHRCEGELMECLASRCSNLQKLRFRGSANTDSLVSIRANNLKELSGDFCKVLSDSTLTLIVTYYKLLESIQLGPDNCEMITSDGLYSIAIYCPNLKKLRLSGISDVSYQAIRALADRCPNLHDIGFIDCLNISTASLANVVQLRFLSVAGTTDIDWDSAGENWTNLPYLEGLDVSRTDVDPENFTRLVESIDSLKVVCTFNCPVLEEDPAVYKSHGKMMLGFSNDTFKVLSSMFPDTKSEQAVFSDWRSGSNKNDANLDILMMWVEWILSHALLCIAEANLTGLDQFWLDQGADLLLTLLQSSQADVQEWAATGLATFAVVNDISIKVDAGRVKAVRKGGGVQLLLRLARSLNEGLQLEATKAISNLSTNPAFARSVAGEGGITVLASLAKSTNRFVAEEAAGGLWNLSAGDKHMGAIFDAGAIKSLVDLIIKWPRGGHRVLVRERAAGALANLAADEKYSMEVAAVGGISAVVTLACTCKHRGVQEQATRALANLTGHGDSNTNIVMAGQEDRVIDVLILLIRSQHDAVRQEAATALWHLSGDARNRERIALAGGVVALVALAQSCVYASPRLQEGAAGALWALSVSEANSIAIGREGGITALIALAQSPSENVHEIAAGALSSLVFNPENALRLVEDGGISVLISRLSSISKLARFMAAIALAYIYDGRKDELAPVGSSTNGRSNRIILCTAMTQIQKSLLSFAHPLMSCSTALSATPAVVAQVTEFARIPEVGQLRCSQAEIGRFVSMLRHQYRQLKLCAAFALLQFTAPGGQHALHHVNLLQASGAARVLRVTAAAKSAPLETRVFAKCVLRNMEYLQTDTST</sequence>
<dbReference type="Pfam" id="PF00514">
    <property type="entry name" value="Arm"/>
    <property type="match status" value="2"/>
</dbReference>
<feature type="repeat" description="ARM" evidence="2">
    <location>
        <begin position="508"/>
        <end position="555"/>
    </location>
</feature>
<dbReference type="Gene3D" id="3.80.10.10">
    <property type="entry name" value="Ribonuclease Inhibitor"/>
    <property type="match status" value="1"/>
</dbReference>
<dbReference type="Pfam" id="PF12937">
    <property type="entry name" value="F-box-like"/>
    <property type="match status" value="1"/>
</dbReference>
<dbReference type="Gene3D" id="1.25.10.10">
    <property type="entry name" value="Leucine-rich Repeat Variant"/>
    <property type="match status" value="4"/>
</dbReference>
<dbReference type="AlphaFoldDB" id="A0A251VD21"/>
<dbReference type="PROSITE" id="PS50181">
    <property type="entry name" value="FBOX"/>
    <property type="match status" value="1"/>
</dbReference>
<dbReference type="SMART" id="SM00185">
    <property type="entry name" value="ARM"/>
    <property type="match status" value="8"/>
</dbReference>
<reference evidence="6" key="1">
    <citation type="journal article" date="2017" name="Nature">
        <title>The sunflower genome provides insights into oil metabolism, flowering and Asterid evolution.</title>
        <authorList>
            <person name="Badouin H."/>
            <person name="Gouzy J."/>
            <person name="Grassa C.J."/>
            <person name="Murat F."/>
            <person name="Staton S.E."/>
            <person name="Cottret L."/>
            <person name="Lelandais-Briere C."/>
            <person name="Owens G.L."/>
            <person name="Carrere S."/>
            <person name="Mayjonade B."/>
            <person name="Legrand L."/>
            <person name="Gill N."/>
            <person name="Kane N.C."/>
            <person name="Bowers J.E."/>
            <person name="Hubner S."/>
            <person name="Bellec A."/>
            <person name="Berard A."/>
            <person name="Berges H."/>
            <person name="Blanchet N."/>
            <person name="Boniface M.C."/>
            <person name="Brunel D."/>
            <person name="Catrice O."/>
            <person name="Chaidir N."/>
            <person name="Claudel C."/>
            <person name="Donnadieu C."/>
            <person name="Faraut T."/>
            <person name="Fievet G."/>
            <person name="Helmstetter N."/>
            <person name="King M."/>
            <person name="Knapp S.J."/>
            <person name="Lai Z."/>
            <person name="Le Paslier M.C."/>
            <person name="Lippi Y."/>
            <person name="Lorenzon L."/>
            <person name="Mandel J.R."/>
            <person name="Marage G."/>
            <person name="Marchand G."/>
            <person name="Marquand E."/>
            <person name="Bret-Mestries E."/>
            <person name="Morien E."/>
            <person name="Nambeesan S."/>
            <person name="Nguyen T."/>
            <person name="Pegot-Espagnet P."/>
            <person name="Pouilly N."/>
            <person name="Raftis F."/>
            <person name="Sallet E."/>
            <person name="Schiex T."/>
            <person name="Thomas J."/>
            <person name="Vandecasteele C."/>
            <person name="Vares D."/>
            <person name="Vear F."/>
            <person name="Vautrin S."/>
            <person name="Crespi M."/>
            <person name="Mangin B."/>
            <person name="Burke J.M."/>
            <person name="Salse J."/>
            <person name="Munos S."/>
            <person name="Vincourt P."/>
            <person name="Rieseberg L.H."/>
            <person name="Langlade N.B."/>
        </authorList>
    </citation>
    <scope>NUCLEOTIDE SEQUENCE [LARGE SCALE GENOMIC DNA]</scope>
    <source>
        <strain evidence="6">cv. SF193</strain>
    </source>
</reference>
<evidence type="ECO:0000259" key="4">
    <source>
        <dbReference type="PROSITE" id="PS50181"/>
    </source>
</evidence>
<dbReference type="STRING" id="4232.A0A251VD21"/>
<accession>A0A251VD21</accession>
<dbReference type="SUPFAM" id="SSF81383">
    <property type="entry name" value="F-box domain"/>
    <property type="match status" value="1"/>
</dbReference>
<organism evidence="5 6">
    <name type="scientific">Helianthus annuus</name>
    <name type="common">Common sunflower</name>
    <dbReference type="NCBI Taxonomy" id="4232"/>
    <lineage>
        <taxon>Eukaryota</taxon>
        <taxon>Viridiplantae</taxon>
        <taxon>Streptophyta</taxon>
        <taxon>Embryophyta</taxon>
        <taxon>Tracheophyta</taxon>
        <taxon>Spermatophyta</taxon>
        <taxon>Magnoliopsida</taxon>
        <taxon>eudicotyledons</taxon>
        <taxon>Gunneridae</taxon>
        <taxon>Pentapetalae</taxon>
        <taxon>asterids</taxon>
        <taxon>campanulids</taxon>
        <taxon>Asterales</taxon>
        <taxon>Asteraceae</taxon>
        <taxon>Asteroideae</taxon>
        <taxon>Heliantheae alliance</taxon>
        <taxon>Heliantheae</taxon>
        <taxon>Helianthus</taxon>
    </lineage>
</organism>